<evidence type="ECO:0000313" key="12">
    <source>
        <dbReference type="EMBL" id="MBP2025686.1"/>
    </source>
</evidence>
<organism evidence="12 13">
    <name type="scientific">Peptoniphilus stercorisuis</name>
    <dbReference type="NCBI Taxonomy" id="1436965"/>
    <lineage>
        <taxon>Bacteria</taxon>
        <taxon>Bacillati</taxon>
        <taxon>Bacillota</taxon>
        <taxon>Tissierellia</taxon>
        <taxon>Tissierellales</taxon>
        <taxon>Peptoniphilaceae</taxon>
        <taxon>Peptoniphilus</taxon>
    </lineage>
</organism>
<reference evidence="12 13" key="1">
    <citation type="submission" date="2021-03" db="EMBL/GenBank/DDBJ databases">
        <title>Genomic Encyclopedia of Type Strains, Phase IV (KMG-IV): sequencing the most valuable type-strain genomes for metagenomic binning, comparative biology and taxonomic classification.</title>
        <authorList>
            <person name="Goeker M."/>
        </authorList>
    </citation>
    <scope>NUCLEOTIDE SEQUENCE [LARGE SCALE GENOMIC DNA]</scope>
    <source>
        <strain evidence="12 13">DSM 27563</strain>
    </source>
</reference>
<dbReference type="SUPFAM" id="SSF48150">
    <property type="entry name" value="DNA-glycosylase"/>
    <property type="match status" value="1"/>
</dbReference>
<dbReference type="SMART" id="SM00478">
    <property type="entry name" value="ENDO3c"/>
    <property type="match status" value="1"/>
</dbReference>
<dbReference type="InterPro" id="IPR003265">
    <property type="entry name" value="HhH-GPD_domain"/>
</dbReference>
<evidence type="ECO:0000256" key="6">
    <source>
        <dbReference type="ARBA" id="ARBA00023004"/>
    </source>
</evidence>
<keyword evidence="7 10" id="KW-0411">Iron-sulfur</keyword>
<feature type="binding site" evidence="10">
    <location>
        <position position="198"/>
    </location>
    <ligand>
        <name>[4Fe-4S] cluster</name>
        <dbReference type="ChEBI" id="CHEBI:49883"/>
    </ligand>
</feature>
<comment type="catalytic activity">
    <reaction evidence="10">
        <text>2'-deoxyribonucleotide-(2'-deoxyribose 5'-phosphate)-2'-deoxyribonucleotide-DNA = a 3'-end 2'-deoxyribonucleotide-(2,3-dehydro-2,3-deoxyribose 5'-phosphate)-DNA + a 5'-end 5'-phospho-2'-deoxyribonucleoside-DNA + H(+)</text>
        <dbReference type="Rhea" id="RHEA:66592"/>
        <dbReference type="Rhea" id="RHEA-COMP:13180"/>
        <dbReference type="Rhea" id="RHEA-COMP:16897"/>
        <dbReference type="Rhea" id="RHEA-COMP:17067"/>
        <dbReference type="ChEBI" id="CHEBI:15378"/>
        <dbReference type="ChEBI" id="CHEBI:136412"/>
        <dbReference type="ChEBI" id="CHEBI:157695"/>
        <dbReference type="ChEBI" id="CHEBI:167181"/>
        <dbReference type="EC" id="4.2.99.18"/>
    </reaction>
</comment>
<evidence type="ECO:0000259" key="11">
    <source>
        <dbReference type="SMART" id="SM00478"/>
    </source>
</evidence>
<feature type="domain" description="HhH-GPD" evidence="11">
    <location>
        <begin position="42"/>
        <end position="189"/>
    </location>
</feature>
<evidence type="ECO:0000313" key="13">
    <source>
        <dbReference type="Proteomes" id="UP001519306"/>
    </source>
</evidence>
<dbReference type="PANTHER" id="PTHR10359">
    <property type="entry name" value="A/G-SPECIFIC ADENINE GLYCOSYLASE/ENDONUCLEASE III"/>
    <property type="match status" value="1"/>
</dbReference>
<evidence type="ECO:0000256" key="9">
    <source>
        <dbReference type="ARBA" id="ARBA00023295"/>
    </source>
</evidence>
<keyword evidence="6 10" id="KW-0408">Iron</keyword>
<keyword evidence="9 10" id="KW-0326">Glycosidase</keyword>
<evidence type="ECO:0000256" key="5">
    <source>
        <dbReference type="ARBA" id="ARBA00022801"/>
    </source>
</evidence>
<keyword evidence="2 10" id="KW-0004">4Fe-4S</keyword>
<keyword evidence="3 10" id="KW-0479">Metal-binding</keyword>
<dbReference type="Pfam" id="PF00730">
    <property type="entry name" value="HhH-GPD"/>
    <property type="match status" value="1"/>
</dbReference>
<sequence>MRKLLTKDETKEVLELLNERYPNAKCELDHNSPFELLVATILSAQCTDVRVNSITKDMFKDYNTPYDYLELGIVELEKIIKPCGFYRNKAKSIMGTSKKIIEEFNGEVPHTIKELMTLPGVGKKTANVVASTCFGVPAIAVDTHVFRLANRIGFVDEKNVLDTEASLQRKIDKNMWTKAHHLLIFHGRRTCKARKPICEECNINSYCRYYLKGEGNGKIY</sequence>
<proteinExistence type="inferred from homology"/>
<evidence type="ECO:0000256" key="1">
    <source>
        <dbReference type="ARBA" id="ARBA00008343"/>
    </source>
</evidence>
<feature type="binding site" evidence="10">
    <location>
        <position position="207"/>
    </location>
    <ligand>
        <name>[4Fe-4S] cluster</name>
        <dbReference type="ChEBI" id="CHEBI:49883"/>
    </ligand>
</feature>
<dbReference type="InterPro" id="IPR011257">
    <property type="entry name" value="DNA_glycosylase"/>
</dbReference>
<dbReference type="SMART" id="SM00525">
    <property type="entry name" value="FES"/>
    <property type="match status" value="1"/>
</dbReference>
<dbReference type="Gene3D" id="1.10.1670.10">
    <property type="entry name" value="Helix-hairpin-Helix base-excision DNA repair enzymes (C-terminal)"/>
    <property type="match status" value="1"/>
</dbReference>
<dbReference type="Gene3D" id="1.10.340.30">
    <property type="entry name" value="Hypothetical protein, domain 2"/>
    <property type="match status" value="1"/>
</dbReference>
<dbReference type="CDD" id="cd00056">
    <property type="entry name" value="ENDO3c"/>
    <property type="match status" value="1"/>
</dbReference>
<dbReference type="PANTHER" id="PTHR10359:SF18">
    <property type="entry name" value="ENDONUCLEASE III"/>
    <property type="match status" value="1"/>
</dbReference>
<dbReference type="InterPro" id="IPR000445">
    <property type="entry name" value="HhH_motif"/>
</dbReference>
<keyword evidence="5 10" id="KW-0378">Hydrolase</keyword>
<dbReference type="RefSeq" id="WP_210061007.1">
    <property type="nucleotide sequence ID" value="NZ_JAGGLJ010000011.1"/>
</dbReference>
<evidence type="ECO:0000256" key="2">
    <source>
        <dbReference type="ARBA" id="ARBA00022485"/>
    </source>
</evidence>
<dbReference type="NCBIfam" id="TIGR01083">
    <property type="entry name" value="nth"/>
    <property type="match status" value="1"/>
</dbReference>
<dbReference type="PIRSF" id="PIRSF001435">
    <property type="entry name" value="Nth"/>
    <property type="match status" value="1"/>
</dbReference>
<protein>
    <recommendedName>
        <fullName evidence="10">Endonuclease III</fullName>
        <ecNumber evidence="10">4.2.99.18</ecNumber>
    </recommendedName>
    <alternativeName>
        <fullName evidence="10">DNA-(apurinic or apyrimidinic site) lyase</fullName>
    </alternativeName>
</protein>
<keyword evidence="12" id="KW-0255">Endonuclease</keyword>
<accession>A0ABS4KEJ1</accession>
<feature type="binding site" evidence="10">
    <location>
        <position position="191"/>
    </location>
    <ligand>
        <name>[4Fe-4S] cluster</name>
        <dbReference type="ChEBI" id="CHEBI:49883"/>
    </ligand>
</feature>
<evidence type="ECO:0000256" key="4">
    <source>
        <dbReference type="ARBA" id="ARBA00022763"/>
    </source>
</evidence>
<keyword evidence="13" id="KW-1185">Reference proteome</keyword>
<dbReference type="EC" id="4.2.99.18" evidence="10"/>
<dbReference type="InterPro" id="IPR003651">
    <property type="entry name" value="Endonuclease3_FeS-loop_motif"/>
</dbReference>
<dbReference type="EMBL" id="JAGGLJ010000011">
    <property type="protein sequence ID" value="MBP2025686.1"/>
    <property type="molecule type" value="Genomic_DNA"/>
</dbReference>
<evidence type="ECO:0000256" key="3">
    <source>
        <dbReference type="ARBA" id="ARBA00022723"/>
    </source>
</evidence>
<comment type="function">
    <text evidence="10">DNA repair enzyme that has both DNA N-glycosylase activity and AP-lyase activity. The DNA N-glycosylase activity releases various damaged pyrimidines from DNA by cleaving the N-glycosidic bond, leaving an AP (apurinic/apyrimidinic) site. The AP-lyase activity cleaves the phosphodiester bond 3' to the AP site by a beta-elimination, leaving a 3'-terminal unsaturated sugar and a product with a terminal 5'-phosphate.</text>
</comment>
<keyword evidence="4 10" id="KW-0227">DNA damage</keyword>
<evidence type="ECO:0000256" key="10">
    <source>
        <dbReference type="HAMAP-Rule" id="MF_00942"/>
    </source>
</evidence>
<evidence type="ECO:0000256" key="7">
    <source>
        <dbReference type="ARBA" id="ARBA00023014"/>
    </source>
</evidence>
<evidence type="ECO:0000256" key="8">
    <source>
        <dbReference type="ARBA" id="ARBA00023204"/>
    </source>
</evidence>
<comment type="caution">
    <text evidence="12">The sequence shown here is derived from an EMBL/GenBank/DDBJ whole genome shotgun (WGS) entry which is preliminary data.</text>
</comment>
<dbReference type="Pfam" id="PF00633">
    <property type="entry name" value="HHH"/>
    <property type="match status" value="1"/>
</dbReference>
<name>A0ABS4KEJ1_9FIRM</name>
<comment type="similarity">
    <text evidence="1 10">Belongs to the Nth/MutY family.</text>
</comment>
<gene>
    <name evidence="10" type="primary">nth</name>
    <name evidence="12" type="ORF">J2Z71_001230</name>
</gene>
<dbReference type="GO" id="GO:0140078">
    <property type="term" value="F:class I DNA-(apurinic or apyrimidinic site) endonuclease activity"/>
    <property type="evidence" value="ECO:0007669"/>
    <property type="project" value="UniProtKB-EC"/>
</dbReference>
<comment type="cofactor">
    <cofactor evidence="10">
        <name>[4Fe-4S] cluster</name>
        <dbReference type="ChEBI" id="CHEBI:49883"/>
    </cofactor>
    <text evidence="10">Binds 1 [4Fe-4S] cluster.</text>
</comment>
<keyword evidence="8 10" id="KW-0234">DNA repair</keyword>
<dbReference type="InterPro" id="IPR023170">
    <property type="entry name" value="HhH_base_excis_C"/>
</dbReference>
<dbReference type="Proteomes" id="UP001519306">
    <property type="component" value="Unassembled WGS sequence"/>
</dbReference>
<keyword evidence="10 12" id="KW-0456">Lyase</keyword>
<dbReference type="InterPro" id="IPR005759">
    <property type="entry name" value="Nth"/>
</dbReference>
<keyword evidence="12" id="KW-0540">Nuclease</keyword>
<keyword evidence="10" id="KW-0238">DNA-binding</keyword>
<dbReference type="HAMAP" id="MF_00942">
    <property type="entry name" value="Nth"/>
    <property type="match status" value="1"/>
</dbReference>
<feature type="binding site" evidence="10">
    <location>
        <position position="201"/>
    </location>
    <ligand>
        <name>[4Fe-4S] cluster</name>
        <dbReference type="ChEBI" id="CHEBI:49883"/>
    </ligand>
</feature>
<dbReference type="Pfam" id="PF10576">
    <property type="entry name" value="EndIII_4Fe-2S"/>
    <property type="match status" value="1"/>
</dbReference>